<keyword evidence="2 6" id="KW-0479">Metal-binding</keyword>
<comment type="similarity">
    <text evidence="1 6">Belongs to the polypeptide deformylase family.</text>
</comment>
<dbReference type="EC" id="3.5.1.88" evidence="6"/>
<evidence type="ECO:0000256" key="3">
    <source>
        <dbReference type="ARBA" id="ARBA00022801"/>
    </source>
</evidence>
<comment type="function">
    <text evidence="6">Removes the formyl group from the N-terminal Met of newly synthesized proteins. Requires at least a dipeptide for an efficient rate of reaction. N-terminal L-methionine is a prerequisite for activity but the enzyme has broad specificity at other positions.</text>
</comment>
<dbReference type="NCBIfam" id="TIGR00079">
    <property type="entry name" value="pept_deformyl"/>
    <property type="match status" value="1"/>
</dbReference>
<comment type="cofactor">
    <cofactor evidence="6">
        <name>Fe(2+)</name>
        <dbReference type="ChEBI" id="CHEBI:29033"/>
    </cofactor>
    <text evidence="6">Binds 1 Fe(2+) ion.</text>
</comment>
<dbReference type="CDD" id="cd00487">
    <property type="entry name" value="Pep_deformylase"/>
    <property type="match status" value="1"/>
</dbReference>
<evidence type="ECO:0000256" key="1">
    <source>
        <dbReference type="ARBA" id="ARBA00010759"/>
    </source>
</evidence>
<evidence type="ECO:0000313" key="9">
    <source>
        <dbReference type="Proteomes" id="UP001501736"/>
    </source>
</evidence>
<keyword evidence="9" id="KW-1185">Reference proteome</keyword>
<reference evidence="9" key="1">
    <citation type="journal article" date="2019" name="Int. J. Syst. Evol. Microbiol.">
        <title>The Global Catalogue of Microorganisms (GCM) 10K type strain sequencing project: providing services to taxonomists for standard genome sequencing and annotation.</title>
        <authorList>
            <consortium name="The Broad Institute Genomics Platform"/>
            <consortium name="The Broad Institute Genome Sequencing Center for Infectious Disease"/>
            <person name="Wu L."/>
            <person name="Ma J."/>
        </authorList>
    </citation>
    <scope>NUCLEOTIDE SEQUENCE [LARGE SCALE GENOMIC DNA]</scope>
    <source>
        <strain evidence="9">JCM 11483</strain>
    </source>
</reference>
<evidence type="ECO:0000256" key="7">
    <source>
        <dbReference type="SAM" id="MobiDB-lite"/>
    </source>
</evidence>
<comment type="caution">
    <text evidence="8">The sequence shown here is derived from an EMBL/GenBank/DDBJ whole genome shotgun (WGS) entry which is preliminary data.</text>
</comment>
<feature type="active site" evidence="6">
    <location>
        <position position="144"/>
    </location>
</feature>
<keyword evidence="3 6" id="KW-0378">Hydrolase</keyword>
<dbReference type="PANTHER" id="PTHR10458:SF2">
    <property type="entry name" value="PEPTIDE DEFORMYLASE, MITOCHONDRIAL"/>
    <property type="match status" value="1"/>
</dbReference>
<protein>
    <recommendedName>
        <fullName evidence="6">Peptide deformylase</fullName>
        <shortName evidence="6">PDF</shortName>
        <ecNumber evidence="6">3.5.1.88</ecNumber>
    </recommendedName>
    <alternativeName>
        <fullName evidence="6">Polypeptide deformylase</fullName>
    </alternativeName>
</protein>
<dbReference type="RefSeq" id="WP_344720845.1">
    <property type="nucleotide sequence ID" value="NZ_BAAAYG010000007.1"/>
</dbReference>
<evidence type="ECO:0000256" key="5">
    <source>
        <dbReference type="ARBA" id="ARBA00023004"/>
    </source>
</evidence>
<dbReference type="PRINTS" id="PR01576">
    <property type="entry name" value="PDEFORMYLASE"/>
</dbReference>
<name>A0ABP6RDL1_9MICC</name>
<dbReference type="InterPro" id="IPR036821">
    <property type="entry name" value="Peptide_deformylase_sf"/>
</dbReference>
<feature type="binding site" evidence="6">
    <location>
        <position position="101"/>
    </location>
    <ligand>
        <name>Fe cation</name>
        <dbReference type="ChEBI" id="CHEBI:24875"/>
    </ligand>
</feature>
<organism evidence="8 9">
    <name type="scientific">Nesterenkonia halobia</name>
    <dbReference type="NCBI Taxonomy" id="37922"/>
    <lineage>
        <taxon>Bacteria</taxon>
        <taxon>Bacillati</taxon>
        <taxon>Actinomycetota</taxon>
        <taxon>Actinomycetes</taxon>
        <taxon>Micrococcales</taxon>
        <taxon>Micrococcaceae</taxon>
        <taxon>Nesterenkonia</taxon>
    </lineage>
</organism>
<evidence type="ECO:0000256" key="4">
    <source>
        <dbReference type="ARBA" id="ARBA00022917"/>
    </source>
</evidence>
<dbReference type="NCBIfam" id="NF001159">
    <property type="entry name" value="PRK00150.1-3"/>
    <property type="match status" value="1"/>
</dbReference>
<feature type="compositionally biased region" description="Acidic residues" evidence="7">
    <location>
        <begin position="194"/>
        <end position="203"/>
    </location>
</feature>
<feature type="region of interest" description="Disordered" evidence="7">
    <location>
        <begin position="176"/>
        <end position="230"/>
    </location>
</feature>
<keyword evidence="4 6" id="KW-0648">Protein biosynthesis</keyword>
<dbReference type="EMBL" id="BAAAYG010000007">
    <property type="protein sequence ID" value="GAA3286029.1"/>
    <property type="molecule type" value="Genomic_DNA"/>
</dbReference>
<dbReference type="InterPro" id="IPR023635">
    <property type="entry name" value="Peptide_deformylase"/>
</dbReference>
<dbReference type="Proteomes" id="UP001501736">
    <property type="component" value="Unassembled WGS sequence"/>
</dbReference>
<evidence type="ECO:0000313" key="8">
    <source>
        <dbReference type="EMBL" id="GAA3286029.1"/>
    </source>
</evidence>
<dbReference type="Gene3D" id="3.90.45.10">
    <property type="entry name" value="Peptide deformylase"/>
    <property type="match status" value="1"/>
</dbReference>
<comment type="catalytic activity">
    <reaction evidence="6">
        <text>N-terminal N-formyl-L-methionyl-[peptide] + H2O = N-terminal L-methionyl-[peptide] + formate</text>
        <dbReference type="Rhea" id="RHEA:24420"/>
        <dbReference type="Rhea" id="RHEA-COMP:10639"/>
        <dbReference type="Rhea" id="RHEA-COMP:10640"/>
        <dbReference type="ChEBI" id="CHEBI:15377"/>
        <dbReference type="ChEBI" id="CHEBI:15740"/>
        <dbReference type="ChEBI" id="CHEBI:49298"/>
        <dbReference type="ChEBI" id="CHEBI:64731"/>
        <dbReference type="EC" id="3.5.1.88"/>
    </reaction>
</comment>
<feature type="binding site" evidence="6">
    <location>
        <position position="143"/>
    </location>
    <ligand>
        <name>Fe cation</name>
        <dbReference type="ChEBI" id="CHEBI:24875"/>
    </ligand>
</feature>
<proteinExistence type="inferred from homology"/>
<evidence type="ECO:0000256" key="6">
    <source>
        <dbReference type="HAMAP-Rule" id="MF_00163"/>
    </source>
</evidence>
<keyword evidence="5 6" id="KW-0408">Iron</keyword>
<dbReference type="HAMAP" id="MF_00163">
    <property type="entry name" value="Pep_deformylase"/>
    <property type="match status" value="1"/>
</dbReference>
<accession>A0ABP6RDL1</accession>
<gene>
    <name evidence="6" type="primary">def</name>
    <name evidence="8" type="ORF">GCM10020260_19970</name>
</gene>
<dbReference type="Pfam" id="PF01327">
    <property type="entry name" value="Pep_deformylase"/>
    <property type="match status" value="1"/>
</dbReference>
<feature type="binding site" evidence="6">
    <location>
        <position position="147"/>
    </location>
    <ligand>
        <name>Fe cation</name>
        <dbReference type="ChEBI" id="CHEBI:24875"/>
    </ligand>
</feature>
<evidence type="ECO:0000256" key="2">
    <source>
        <dbReference type="ARBA" id="ARBA00022723"/>
    </source>
</evidence>
<dbReference type="PANTHER" id="PTHR10458">
    <property type="entry name" value="PEPTIDE DEFORMYLASE"/>
    <property type="match status" value="1"/>
</dbReference>
<sequence>MSIRPITIHGEPVLHRRAAEVSVVDEEIRTLVEDMYETMDAAHGVGLAAPQVGVGLRLFTYTYPPAGPGLPARGVFINPRLRLIGRVSQEEPDRDEESEGCLSVPGYGFPLKRSHHVEISGLDADGEPVSFEATGWFARILQHEYDHLDGRLYVDRLNSRWTRRWKKALKREGWTVPGHTWTPGVDRDPFGHDDPDEPDEAEDEPRAAQDDGAPESLAPRGADVGPREAD</sequence>
<dbReference type="SUPFAM" id="SSF56420">
    <property type="entry name" value="Peptide deformylase"/>
    <property type="match status" value="1"/>
</dbReference>